<feature type="compositionally biased region" description="Polar residues" evidence="1">
    <location>
        <begin position="68"/>
        <end position="86"/>
    </location>
</feature>
<dbReference type="EMBL" id="JAQJZL010000006">
    <property type="protein sequence ID" value="KAJ6039148.1"/>
    <property type="molecule type" value="Genomic_DNA"/>
</dbReference>
<feature type="compositionally biased region" description="Low complexity" evidence="1">
    <location>
        <begin position="422"/>
        <end position="438"/>
    </location>
</feature>
<feature type="region of interest" description="Disordered" evidence="1">
    <location>
        <begin position="701"/>
        <end position="721"/>
    </location>
</feature>
<accession>A0AAD6IAU9</accession>
<dbReference type="AlphaFoldDB" id="A0AAD6IAU9"/>
<reference evidence="2" key="1">
    <citation type="journal article" date="2023" name="IMA Fungus">
        <title>Comparative genomic study of the Penicillium genus elucidates a diverse pangenome and 15 lateral gene transfer events.</title>
        <authorList>
            <person name="Petersen C."/>
            <person name="Sorensen T."/>
            <person name="Nielsen M.R."/>
            <person name="Sondergaard T.E."/>
            <person name="Sorensen J.L."/>
            <person name="Fitzpatrick D.A."/>
            <person name="Frisvad J.C."/>
            <person name="Nielsen K.L."/>
        </authorList>
    </citation>
    <scope>NUCLEOTIDE SEQUENCE</scope>
    <source>
        <strain evidence="2">IBT 15450</strain>
    </source>
</reference>
<feature type="region of interest" description="Disordered" evidence="1">
    <location>
        <begin position="68"/>
        <end position="97"/>
    </location>
</feature>
<feature type="region of interest" description="Disordered" evidence="1">
    <location>
        <begin position="640"/>
        <end position="674"/>
    </location>
</feature>
<feature type="compositionally biased region" description="Basic residues" evidence="1">
    <location>
        <begin position="394"/>
        <end position="404"/>
    </location>
</feature>
<feature type="region of interest" description="Disordered" evidence="1">
    <location>
        <begin position="394"/>
        <end position="438"/>
    </location>
</feature>
<sequence>MTRQIPFEGDDTAYILFLEARIFQLEDTLHRSSRQQTHIGTPSRSQAELNGVHIQSEVFDIPHPNSCQIPTASENRSHDGGTQLTLENPDEQRHPCKDDGDPVAFKIIEYNPNAHPDPDGTDKCAQEERKKHQLETLSRFSNFLDNLPQSDVWKVWVSALDDVERRKILNALVQNYGSGASSFSSLETPKELANGSSKSTDIVVLSEYAEFMTSCGMVNRHLSCFRNILFFSLCAVALKIVEDKDGVYAVMRKVIGSDTPSKQLHKLVRGAKWANRLVYLLSTTKWASRSWDILCVAEHPVSFYARFNDCSIKPEEVLKMMRTSFQEDFLSESESTSSPTPFAIPLIIKRIFKDSVSLKKICQYLGYEFSWVNSYQTSFNHALECHYSRKRPASTRYRPSKRHCQDRSALPPESDGQRAQCPSPSAANNSASGSPLPEISSIPEISSVGILELASAQGNQSDAGDAWAAGDVSTGHSLVNYIPQQDANDAWASSAEMGLVYFPPDQPSINEIPQPDANDAWASSAEMGEVYLPSDQSLINYIPQPDASDAWASSLGMGEVYLPSDQSLINYIPQPAASDAWASSAGMGLVYFPPDQPSINEIPQPDASDVWASSSAQMLGDINLGSYLGNDLSATVNMVDTSTRDSESTRKSQSDSIAFGRNTEGLMSVQRSAGTSRDNWIAQPAVNGNRVPPLLLCSSLQPQSHRNESESGQYSRPLAVN</sequence>
<reference evidence="2" key="2">
    <citation type="submission" date="2023-01" db="EMBL/GenBank/DDBJ databases">
        <authorList>
            <person name="Petersen C."/>
        </authorList>
    </citation>
    <scope>NUCLEOTIDE SEQUENCE</scope>
    <source>
        <strain evidence="2">IBT 15450</strain>
    </source>
</reference>
<evidence type="ECO:0000256" key="1">
    <source>
        <dbReference type="SAM" id="MobiDB-lite"/>
    </source>
</evidence>
<feature type="compositionally biased region" description="Basic and acidic residues" evidence="1">
    <location>
        <begin position="642"/>
        <end position="653"/>
    </location>
</feature>
<gene>
    <name evidence="2" type="ORF">N7460_007180</name>
</gene>
<evidence type="ECO:0000313" key="3">
    <source>
        <dbReference type="Proteomes" id="UP001219568"/>
    </source>
</evidence>
<proteinExistence type="predicted"/>
<name>A0AAD6IAU9_PENCN</name>
<keyword evidence="3" id="KW-1185">Reference proteome</keyword>
<dbReference type="Proteomes" id="UP001219568">
    <property type="component" value="Unassembled WGS sequence"/>
</dbReference>
<comment type="caution">
    <text evidence="2">The sequence shown here is derived from an EMBL/GenBank/DDBJ whole genome shotgun (WGS) entry which is preliminary data.</text>
</comment>
<organism evidence="2 3">
    <name type="scientific">Penicillium canescens</name>
    <dbReference type="NCBI Taxonomy" id="5083"/>
    <lineage>
        <taxon>Eukaryota</taxon>
        <taxon>Fungi</taxon>
        <taxon>Dikarya</taxon>
        <taxon>Ascomycota</taxon>
        <taxon>Pezizomycotina</taxon>
        <taxon>Eurotiomycetes</taxon>
        <taxon>Eurotiomycetidae</taxon>
        <taxon>Eurotiales</taxon>
        <taxon>Aspergillaceae</taxon>
        <taxon>Penicillium</taxon>
    </lineage>
</organism>
<evidence type="ECO:0000313" key="2">
    <source>
        <dbReference type="EMBL" id="KAJ6039148.1"/>
    </source>
</evidence>
<protein>
    <submittedName>
        <fullName evidence="2">Uncharacterized protein</fullName>
    </submittedName>
</protein>